<feature type="active site" description="Proton donor/acceptor" evidence="2">
    <location>
        <position position="321"/>
    </location>
</feature>
<proteinExistence type="inferred from homology"/>
<dbReference type="PANTHER" id="PTHR12756">
    <property type="entry name" value="CYTOSOLIC CARBOXYPEPTIDASE"/>
    <property type="match status" value="1"/>
</dbReference>
<dbReference type="eggNOG" id="COG2866">
    <property type="taxonomic scope" value="Bacteria"/>
</dbReference>
<evidence type="ECO:0000313" key="4">
    <source>
        <dbReference type="EMBL" id="GAC15319.1"/>
    </source>
</evidence>
<dbReference type="InterPro" id="IPR050821">
    <property type="entry name" value="Cytosolic_carboxypeptidase"/>
</dbReference>
<dbReference type="GO" id="GO:0008270">
    <property type="term" value="F:zinc ion binding"/>
    <property type="evidence" value="ECO:0007669"/>
    <property type="project" value="InterPro"/>
</dbReference>
<dbReference type="PANTHER" id="PTHR12756:SF11">
    <property type="entry name" value="CYTOSOLIC CARBOXYPEPTIDASE 1"/>
    <property type="match status" value="1"/>
</dbReference>
<feature type="domain" description="Peptidase M14" evidence="3">
    <location>
        <begin position="104"/>
        <end position="349"/>
    </location>
</feature>
<dbReference type="STRING" id="1127673.GLIP_2697"/>
<dbReference type="Pfam" id="PF00246">
    <property type="entry name" value="Peptidase_M14"/>
    <property type="match status" value="1"/>
</dbReference>
<name>K6X3Y5_9ALTE</name>
<comment type="cofactor">
    <cofactor evidence="1">
        <name>Zn(2+)</name>
        <dbReference type="ChEBI" id="CHEBI:29105"/>
    </cofactor>
</comment>
<protein>
    <recommendedName>
        <fullName evidence="3">Peptidase M14 domain-containing protein</fullName>
    </recommendedName>
</protein>
<evidence type="ECO:0000256" key="1">
    <source>
        <dbReference type="ARBA" id="ARBA00001947"/>
    </source>
</evidence>
<accession>K6X3Y5</accession>
<dbReference type="GO" id="GO:0006508">
    <property type="term" value="P:proteolysis"/>
    <property type="evidence" value="ECO:0007669"/>
    <property type="project" value="InterPro"/>
</dbReference>
<gene>
    <name evidence="4" type="ORF">GLIP_2697</name>
</gene>
<dbReference type="CDD" id="cd06237">
    <property type="entry name" value="M14_Nna1-like"/>
    <property type="match status" value="1"/>
</dbReference>
<dbReference type="SUPFAM" id="SSF53187">
    <property type="entry name" value="Zn-dependent exopeptidases"/>
    <property type="match status" value="1"/>
</dbReference>
<comment type="caution">
    <text evidence="4">The sequence shown here is derived from an EMBL/GenBank/DDBJ whole genome shotgun (WGS) entry which is preliminary data.</text>
</comment>
<organism evidence="4 5">
    <name type="scientific">Aliiglaciecola lipolytica E3</name>
    <dbReference type="NCBI Taxonomy" id="1127673"/>
    <lineage>
        <taxon>Bacteria</taxon>
        <taxon>Pseudomonadati</taxon>
        <taxon>Pseudomonadota</taxon>
        <taxon>Gammaproteobacteria</taxon>
        <taxon>Alteromonadales</taxon>
        <taxon>Alteromonadaceae</taxon>
        <taxon>Aliiglaciecola</taxon>
    </lineage>
</organism>
<dbReference type="AlphaFoldDB" id="K6X3Y5"/>
<dbReference type="Gene3D" id="3.40.630.10">
    <property type="entry name" value="Zn peptidases"/>
    <property type="match status" value="1"/>
</dbReference>
<dbReference type="EMBL" id="BAEN01000051">
    <property type="protein sequence ID" value="GAC15319.1"/>
    <property type="molecule type" value="Genomic_DNA"/>
</dbReference>
<evidence type="ECO:0000256" key="2">
    <source>
        <dbReference type="PROSITE-ProRule" id="PRU01379"/>
    </source>
</evidence>
<reference evidence="4 5" key="1">
    <citation type="journal article" date="2017" name="Antonie Van Leeuwenhoek">
        <title>Rhizobium rhizosphaerae sp. nov., a novel species isolated from rice rhizosphere.</title>
        <authorList>
            <person name="Zhao J.J."/>
            <person name="Zhang J."/>
            <person name="Zhang R.J."/>
            <person name="Zhang C.W."/>
            <person name="Yin H.Q."/>
            <person name="Zhang X.X."/>
        </authorList>
    </citation>
    <scope>NUCLEOTIDE SEQUENCE [LARGE SCALE GENOMIC DNA]</scope>
    <source>
        <strain evidence="4 5">E3</strain>
    </source>
</reference>
<dbReference type="PROSITE" id="PS52035">
    <property type="entry name" value="PEPTIDASE_M14"/>
    <property type="match status" value="1"/>
</dbReference>
<dbReference type="InterPro" id="IPR000834">
    <property type="entry name" value="Peptidase_M14"/>
</dbReference>
<keyword evidence="5" id="KW-1185">Reference proteome</keyword>
<comment type="similarity">
    <text evidence="2">Belongs to the peptidase M14 family.</text>
</comment>
<dbReference type="Gene3D" id="2.60.40.3120">
    <property type="match status" value="1"/>
</dbReference>
<evidence type="ECO:0000259" key="3">
    <source>
        <dbReference type="PROSITE" id="PS52035"/>
    </source>
</evidence>
<evidence type="ECO:0000313" key="5">
    <source>
        <dbReference type="Proteomes" id="UP000006334"/>
    </source>
</evidence>
<dbReference type="Proteomes" id="UP000006334">
    <property type="component" value="Unassembled WGS sequence"/>
</dbReference>
<dbReference type="SMART" id="SM00631">
    <property type="entry name" value="Zn_pept"/>
    <property type="match status" value="1"/>
</dbReference>
<sequence>MTDFEGGKLSSCEQLTENHFLLTTDAEDWPINRSPWYAFKVKLKKPGKPQKLKLTVAAVDARSRYIPKISDDGDKWRETSFTVQDAKLNFDIEVSDQVYVAAQEIIDNADYQTWIEKISASSSFGQVSIGESSQGRKIDGLIYQQPNNKEWILIIGRQHPPEVTGAMALLSFVEEIAGQVSNNANFASRFNILVIPNLNPDGVAEGNWRHNVNGIDLNRDWGKFTQKETQIVQQKLEQLLTEDQRLVFALDFHSTQQDIFYTMPTDYHIAPQELVNNWLAKVKEHSLSSFVVRPKPGTSPGRGVFKQYIADTYHVQAVTFEIGDNTQRDLIEHVGVVSAHTLVDILLKTPSQAFIYTAPNAETK</sequence>
<dbReference type="GO" id="GO:0004181">
    <property type="term" value="F:metallocarboxypeptidase activity"/>
    <property type="evidence" value="ECO:0007669"/>
    <property type="project" value="InterPro"/>
</dbReference>